<dbReference type="InterPro" id="IPR000639">
    <property type="entry name" value="Epox_hydrolase-like"/>
</dbReference>
<evidence type="ECO:0000259" key="1">
    <source>
        <dbReference type="Pfam" id="PF00561"/>
    </source>
</evidence>
<dbReference type="PRINTS" id="PR00412">
    <property type="entry name" value="EPOXHYDRLASE"/>
</dbReference>
<keyword evidence="2" id="KW-0378">Hydrolase</keyword>
<evidence type="ECO:0000313" key="3">
    <source>
        <dbReference type="Proteomes" id="UP000191987"/>
    </source>
</evidence>
<protein>
    <submittedName>
        <fullName evidence="2">Putative lactone hydrolase</fullName>
    </submittedName>
</protein>
<dbReference type="InterPro" id="IPR000073">
    <property type="entry name" value="AB_hydrolase_1"/>
</dbReference>
<dbReference type="InterPro" id="IPR050266">
    <property type="entry name" value="AB_hydrolase_sf"/>
</dbReference>
<gene>
    <name evidence="2" type="ORF">AGR7C_pAt0089</name>
</gene>
<dbReference type="Proteomes" id="UP000191987">
    <property type="component" value="Unassembled WGS sequence"/>
</dbReference>
<dbReference type="AlphaFoldDB" id="A0A1S7S337"/>
<dbReference type="PANTHER" id="PTHR43798">
    <property type="entry name" value="MONOACYLGLYCEROL LIPASE"/>
    <property type="match status" value="1"/>
</dbReference>
<name>A0A1S7S337_9HYPH</name>
<accession>A0A1S7S337</accession>
<dbReference type="InterPro" id="IPR029058">
    <property type="entry name" value="AB_hydrolase_fold"/>
</dbReference>
<reference evidence="2 3" key="1">
    <citation type="submission" date="2016-01" db="EMBL/GenBank/DDBJ databases">
        <authorList>
            <person name="Oliw E.H."/>
        </authorList>
    </citation>
    <scope>NUCLEOTIDE SEQUENCE [LARGE SCALE GENOMIC DNA]</scope>
    <source>
        <strain evidence="2 3">Zutra 3-1</strain>
    </source>
</reference>
<sequence length="314" mass="34196">MSRSVFIYLALRRRSTARDVFPIFAITGSTAAGFQVEKCGELTFDPIREIYAYAGDGTRLRYVKWSGPKEVGVILIHSLAMDSSFWAPVAAKLAHVCPLIAVDCRGHGLSDKPDTPYSVETFADDLIAVLDNAGWEKAVVAGASMGGCVALAFAAAHADRCAGLGLFDTTSWYGPKAPAQWDERAQKALDNGMSSLVEFQKTRWFSDTFRLKHPEIVDSCVATFLRNDVAAYARTCRMLGAVDLRSALPGITIPTRIAVGEEDYATPPVMAEAMRADISNAKLHVISGGRHFTPLERPDLIAEELKKLVEEAQP</sequence>
<dbReference type="SUPFAM" id="SSF53474">
    <property type="entry name" value="alpha/beta-Hydrolases"/>
    <property type="match status" value="1"/>
</dbReference>
<feature type="domain" description="AB hydrolase-1" evidence="1">
    <location>
        <begin position="73"/>
        <end position="298"/>
    </location>
</feature>
<dbReference type="PRINTS" id="PR00111">
    <property type="entry name" value="ABHYDROLASE"/>
</dbReference>
<dbReference type="RefSeq" id="WP_080821174.1">
    <property type="nucleotide sequence ID" value="NZ_LT009750.1"/>
</dbReference>
<proteinExistence type="predicted"/>
<dbReference type="GO" id="GO:0016787">
    <property type="term" value="F:hydrolase activity"/>
    <property type="evidence" value="ECO:0007669"/>
    <property type="project" value="UniProtKB-KW"/>
</dbReference>
<dbReference type="EMBL" id="FBWG01000049">
    <property type="protein sequence ID" value="CUX61614.1"/>
    <property type="molecule type" value="Genomic_DNA"/>
</dbReference>
<organism evidence="2 3">
    <name type="scientific">Agrobacterium deltaense Zutra 3/1</name>
    <dbReference type="NCBI Taxonomy" id="1183427"/>
    <lineage>
        <taxon>Bacteria</taxon>
        <taxon>Pseudomonadati</taxon>
        <taxon>Pseudomonadota</taxon>
        <taxon>Alphaproteobacteria</taxon>
        <taxon>Hyphomicrobiales</taxon>
        <taxon>Rhizobiaceae</taxon>
        <taxon>Rhizobium/Agrobacterium group</taxon>
        <taxon>Agrobacterium</taxon>
    </lineage>
</organism>
<dbReference type="Pfam" id="PF00561">
    <property type="entry name" value="Abhydrolase_1"/>
    <property type="match status" value="1"/>
</dbReference>
<dbReference type="Gene3D" id="3.40.50.1820">
    <property type="entry name" value="alpha/beta hydrolase"/>
    <property type="match status" value="1"/>
</dbReference>
<evidence type="ECO:0000313" key="2">
    <source>
        <dbReference type="EMBL" id="CUX61614.1"/>
    </source>
</evidence>